<organism evidence="1">
    <name type="scientific">Klosneuvirus KNV1</name>
    <dbReference type="NCBI Taxonomy" id="1977640"/>
    <lineage>
        <taxon>Viruses</taxon>
        <taxon>Varidnaviria</taxon>
        <taxon>Bamfordvirae</taxon>
        <taxon>Nucleocytoviricota</taxon>
        <taxon>Megaviricetes</taxon>
        <taxon>Imitervirales</taxon>
        <taxon>Mimiviridae</taxon>
        <taxon>Klosneuvirinae</taxon>
        <taxon>Klosneuvirus</taxon>
    </lineage>
</organism>
<dbReference type="SUPFAM" id="SSF53448">
    <property type="entry name" value="Nucleotide-diphospho-sugar transferases"/>
    <property type="match status" value="1"/>
</dbReference>
<reference evidence="1" key="1">
    <citation type="journal article" date="2017" name="Science">
        <title>Giant viruses with an expanded complement of translation system components.</title>
        <authorList>
            <person name="Schulz F."/>
            <person name="Yutin N."/>
            <person name="Ivanova N.N."/>
            <person name="Ortega D.R."/>
            <person name="Lee T.K."/>
            <person name="Vierheilig J."/>
            <person name="Daims H."/>
            <person name="Horn M."/>
            <person name="Wagner M."/>
            <person name="Jensen G.J."/>
            <person name="Kyrpides N.C."/>
            <person name="Koonin E.V."/>
            <person name="Woyke T."/>
        </authorList>
    </citation>
    <scope>NUCLEOTIDE SEQUENCE</scope>
    <source>
        <strain evidence="1">KNV1</strain>
    </source>
</reference>
<gene>
    <name evidence="1" type="ORF">Klosneuvirus_1_318</name>
</gene>
<dbReference type="EMBL" id="KY684108">
    <property type="protein sequence ID" value="ARF11461.1"/>
    <property type="molecule type" value="Genomic_DNA"/>
</dbReference>
<accession>A0A1V0SIH1</accession>
<protein>
    <recommendedName>
        <fullName evidence="2">Glycosyltransferase</fullName>
    </recommendedName>
</protein>
<evidence type="ECO:0008006" key="2">
    <source>
        <dbReference type="Google" id="ProtNLM"/>
    </source>
</evidence>
<proteinExistence type="predicted"/>
<sequence>MKKVVYSCLFSDGKRKIDEPYIKEEDKLVGWDYIMFTNIPDKIINTGWTPISKPIVHNSAVYSAKCYKWLAHQHIVNYDIAIYVDAYLSPKKDINWQDYIDKLNSNVANNGIILLKHPVRNCIYKECEIIYKYRKDKIENMQKVINFLKNEGMPEAYGLYECGLFIRHLKNKDFNRLCEELFVLMLRYTYRDQALLSYVFWKNQVKINAEFTRDFYFVSGKMGDHNYT</sequence>
<name>A0A1V0SIH1_9VIRU</name>
<dbReference type="InterPro" id="IPR029044">
    <property type="entry name" value="Nucleotide-diphossugar_trans"/>
</dbReference>
<evidence type="ECO:0000313" key="1">
    <source>
        <dbReference type="EMBL" id="ARF11461.1"/>
    </source>
</evidence>